<gene>
    <name evidence="4" type="ORF">EVOR1521_LOCUS1848</name>
</gene>
<dbReference type="GO" id="GO:0004653">
    <property type="term" value="F:polypeptide N-acetylgalactosaminyltransferase activity"/>
    <property type="evidence" value="ECO:0007669"/>
    <property type="project" value="TreeGrafter"/>
</dbReference>
<accession>A0AA36MLF8</accession>
<dbReference type="PANTHER" id="PTHR11675:SF119">
    <property type="entry name" value="POLYPEPTIDE N-ACETYLGALACTOSAMINYLTRANSFERASE 2"/>
    <property type="match status" value="1"/>
</dbReference>
<name>A0AA36MLF8_9DINO</name>
<dbReference type="SMART" id="SM00458">
    <property type="entry name" value="RICIN"/>
    <property type="match status" value="2"/>
</dbReference>
<keyword evidence="5" id="KW-1185">Reference proteome</keyword>
<dbReference type="SUPFAM" id="SSF50370">
    <property type="entry name" value="Ricin B-like lectins"/>
    <property type="match status" value="4"/>
</dbReference>
<dbReference type="GO" id="GO:0006493">
    <property type="term" value="P:protein O-linked glycosylation"/>
    <property type="evidence" value="ECO:0007669"/>
    <property type="project" value="TreeGrafter"/>
</dbReference>
<evidence type="ECO:0000256" key="1">
    <source>
        <dbReference type="ARBA" id="ARBA00022734"/>
    </source>
</evidence>
<reference evidence="4" key="1">
    <citation type="submission" date="2023-08" db="EMBL/GenBank/DDBJ databases">
        <authorList>
            <person name="Chen Y."/>
            <person name="Shah S."/>
            <person name="Dougan E. K."/>
            <person name="Thang M."/>
            <person name="Chan C."/>
        </authorList>
    </citation>
    <scope>NUCLEOTIDE SEQUENCE</scope>
</reference>
<dbReference type="GO" id="GO:0005794">
    <property type="term" value="C:Golgi apparatus"/>
    <property type="evidence" value="ECO:0007669"/>
    <property type="project" value="TreeGrafter"/>
</dbReference>
<dbReference type="Proteomes" id="UP001178507">
    <property type="component" value="Unassembled WGS sequence"/>
</dbReference>
<comment type="caution">
    <text evidence="4">The sequence shown here is derived from an EMBL/GenBank/DDBJ whole genome shotgun (WGS) entry which is preliminary data.</text>
</comment>
<proteinExistence type="predicted"/>
<sequence length="1632" mass="174238">MTVAWGKQPRCPLLGSHSQETAPSMLPRPHAWSDCTGPLARPPACTCAVPTRPSSWELPAGGWPFWLQAYFPFAPQPRRRRAPKSVLLMSLKLVLCLLAARAGADPVLLADDECKDGAETCALQALQFRGQKVATLTEDDCSSGELPSTGELCYDGTLLVETFNVKVIKSAGSSGTLDMKAVGPIQGQCKGADFQMNGNELTVDGLETCGITGAEYKVKYCANTDQFVVQVIKPMAIDVVLKRSTCAASLAAVAVPAPVAPMGLVAQAESEQLGCSGYGKFPKGHLCYKGTFLVETFYVKISSSNGESGRVDVKAVGPKQGSCYGVGFRKHGQTVSLNYAKCGFDGLAFSVNYCSSNDKIDVRVTSPMAANVMLSRTWCGVGSSMEENTTDTDAAEMALADLTEEETEQLDQMEQVQQREIDQSNGEMDDCSSGELPSTGELCYDGTLLVETFNVKVIKSAGSSGTLDMKAVGPIQGQCKGADFQMNGNELTVDGLETCGITGAEYKVKYCANTDQFVVQVIKPMAIDVVLKRSTCAASLAAVAVPAPVAPMGLVAQAESEQLGCSGYGKFPKGHLCYKGTFLVETFYVKISSSNGESGRVDVKAVGPKQGSCYGVGFRKHGQTVSLNYAKCGFDGLAFSVNYCSSNDKIDVRVTSPMAANVMLSRTWCGVGSSMEENITDADVKSDELALADFANEQTDQSFQLAAQMEDDCSSGELPSDGELCYEGTLLVETFSVKVLKSAGSSGTLDMSAVGPIAGHCKNAGFEMTGNDVTVDGLETCGITGAEYKVKYCANTDRLVVKVMKPMTIDVVLNRTKCATVTSDGTCVKESEVPCCPDGSCTDRCTGTQCCPSAEGSRTCPSASTVEVSICALGKKYDCTGTTGIAPPGRVDGECEFPNPPAMGYYWDPFCFFGQLGCFADGVNVECRFCGDGAFAEVTCVTTTTTTAATTTVSTTITTTTAGECAALGGGLKQCSDDGCTVLAGGMLSRTCRQYCLEHHLDCVAAWEDSDDDCNILASLTCDQIYDGTPDLICQCAPLPPPPAVWIQNAQGHCLMAQEFNRSGAAVKLHPCLDPAVPAEQWIHFPSGQLKNPREDMRCLHVAELNTPGSLLVMWQCSADEPAQNFTMDAETGQMRIGGLCLESRSGAEILDVVTAACGASSNQFFQWGESQYMTTTTTTVGWTDGVWGRPTSSSSGLWQHREGHCVSSQLLMANCDATSAAQFFAYNQSLLQIAAGGLCLEAESSSGGLSMRTCDPTSEAQHFAYNVHAGLVWNRQSQCVTAADPFQTGLSLHLEPCNATKNSQLWFLNSIATTTLAPVRVGFHVLQQNGLCLAAKDNSSRSCLEMRQCKKEDDAQLWFYNEQWHHFENGFGKCLMAPHAGGVLKAKISFTPVDGGESRACRGTSASDFGSSNYLPFLGIDSLDTCKDLCRERASCTGIEFNPFMKRCEVWIKPVGMTVGAYNFSCYAASLEDPTLAIFEAVDGGVGRVCRGDNPGDNAASYYTQSWAESQEDCQRQCSMATGHCTGFEFHKFGRCELWSKPVGSSAGISGYSCRALATVIMQDCNSSDFRQMWQMDNEGHISSLKDGACLDAVNDGVGGRVRLLTCSAMDASRTWSTETVQVEQQNAVTS</sequence>
<feature type="domain" description="Ricin B lectin" evidence="3">
    <location>
        <begin position="1042"/>
        <end position="1169"/>
    </location>
</feature>
<keyword evidence="1" id="KW-0430">Lectin</keyword>
<evidence type="ECO:0000256" key="2">
    <source>
        <dbReference type="ARBA" id="ARBA00023157"/>
    </source>
</evidence>
<evidence type="ECO:0000313" key="5">
    <source>
        <dbReference type="Proteomes" id="UP001178507"/>
    </source>
</evidence>
<feature type="domain" description="Ricin B lectin" evidence="3">
    <location>
        <begin position="1228"/>
        <end position="1361"/>
    </location>
</feature>
<organism evidence="4 5">
    <name type="scientific">Effrenium voratum</name>
    <dbReference type="NCBI Taxonomy" id="2562239"/>
    <lineage>
        <taxon>Eukaryota</taxon>
        <taxon>Sar</taxon>
        <taxon>Alveolata</taxon>
        <taxon>Dinophyceae</taxon>
        <taxon>Suessiales</taxon>
        <taxon>Symbiodiniaceae</taxon>
        <taxon>Effrenium</taxon>
    </lineage>
</organism>
<dbReference type="Gene3D" id="2.80.10.50">
    <property type="match status" value="4"/>
</dbReference>
<dbReference type="PANTHER" id="PTHR11675">
    <property type="entry name" value="N-ACETYLGALACTOSAMINYLTRANSFERASE"/>
    <property type="match status" value="1"/>
</dbReference>
<dbReference type="Pfam" id="PF00652">
    <property type="entry name" value="Ricin_B_lectin"/>
    <property type="match status" value="3"/>
</dbReference>
<dbReference type="InterPro" id="IPR035992">
    <property type="entry name" value="Ricin_B-like_lectins"/>
</dbReference>
<dbReference type="GO" id="GO:0030246">
    <property type="term" value="F:carbohydrate binding"/>
    <property type="evidence" value="ECO:0007669"/>
    <property type="project" value="UniProtKB-KW"/>
</dbReference>
<evidence type="ECO:0000313" key="4">
    <source>
        <dbReference type="EMBL" id="CAJ1371552.1"/>
    </source>
</evidence>
<protein>
    <recommendedName>
        <fullName evidence="3">Ricin B lectin domain-containing protein</fullName>
    </recommendedName>
</protein>
<keyword evidence="2" id="KW-1015">Disulfide bond</keyword>
<evidence type="ECO:0000259" key="3">
    <source>
        <dbReference type="SMART" id="SM00458"/>
    </source>
</evidence>
<dbReference type="EMBL" id="CAUJNA010000086">
    <property type="protein sequence ID" value="CAJ1371552.1"/>
    <property type="molecule type" value="Genomic_DNA"/>
</dbReference>
<dbReference type="PROSITE" id="PS50231">
    <property type="entry name" value="RICIN_B_LECTIN"/>
    <property type="match status" value="3"/>
</dbReference>
<dbReference type="InterPro" id="IPR000772">
    <property type="entry name" value="Ricin_B_lectin"/>
</dbReference>